<evidence type="ECO:0000313" key="4">
    <source>
        <dbReference type="Proteomes" id="UP001500751"/>
    </source>
</evidence>
<dbReference type="Pfam" id="PF19560">
    <property type="entry name" value="DUF6082"/>
    <property type="match status" value="1"/>
</dbReference>
<keyword evidence="2" id="KW-0812">Transmembrane</keyword>
<dbReference type="RefSeq" id="WP_344667030.1">
    <property type="nucleotide sequence ID" value="NZ_BAAAQN010000021.1"/>
</dbReference>
<keyword evidence="2" id="KW-0472">Membrane</keyword>
<reference evidence="4" key="1">
    <citation type="journal article" date="2019" name="Int. J. Syst. Evol. Microbiol.">
        <title>The Global Catalogue of Microorganisms (GCM) 10K type strain sequencing project: providing services to taxonomists for standard genome sequencing and annotation.</title>
        <authorList>
            <consortium name="The Broad Institute Genomics Platform"/>
            <consortium name="The Broad Institute Genome Sequencing Center for Infectious Disease"/>
            <person name="Wu L."/>
            <person name="Ma J."/>
        </authorList>
    </citation>
    <scope>NUCLEOTIDE SEQUENCE [LARGE SCALE GENOMIC DNA]</scope>
    <source>
        <strain evidence="4">JCM 16014</strain>
    </source>
</reference>
<feature type="region of interest" description="Disordered" evidence="1">
    <location>
        <begin position="266"/>
        <end position="299"/>
    </location>
</feature>
<dbReference type="Proteomes" id="UP001500751">
    <property type="component" value="Unassembled WGS sequence"/>
</dbReference>
<dbReference type="EMBL" id="BAAAQN010000021">
    <property type="protein sequence ID" value="GAA2034497.1"/>
    <property type="molecule type" value="Genomic_DNA"/>
</dbReference>
<proteinExistence type="predicted"/>
<evidence type="ECO:0000256" key="1">
    <source>
        <dbReference type="SAM" id="MobiDB-lite"/>
    </source>
</evidence>
<sequence>MEIGDRRYHPSLTDLKRLKRRDVLRQTLRLCLVALAVLIGVLLVLLSPLALRAFEDFGSLDWARLSNIGSTYQAVGSWLAMLSLVGVAYSLVIQARRSRTDRLQHDRARHREIMRMAMDDPLYMDVWGNMTRVYPDDFDARRQYHYINMVWNYWRTSYQLGEIDPRRAHVAAIELFEGRPGRDWWERARGFWMFFEQRGKLRELVQIMDEEYQRAVDDGPPVEPSGTLDPSPAPKAGIRLRVIKVVVAAAIAGLVVEAIGRRVAKSAAETCPRPGRGSPFGGRTSSSSTSSPGSAARKN</sequence>
<accession>A0ABP5FUN2</accession>
<keyword evidence="4" id="KW-1185">Reference proteome</keyword>
<organism evidence="3 4">
    <name type="scientific">Catenulispora yoronensis</name>
    <dbReference type="NCBI Taxonomy" id="450799"/>
    <lineage>
        <taxon>Bacteria</taxon>
        <taxon>Bacillati</taxon>
        <taxon>Actinomycetota</taxon>
        <taxon>Actinomycetes</taxon>
        <taxon>Catenulisporales</taxon>
        <taxon>Catenulisporaceae</taxon>
        <taxon>Catenulispora</taxon>
    </lineage>
</organism>
<keyword evidence="2" id="KW-1133">Transmembrane helix</keyword>
<evidence type="ECO:0000313" key="3">
    <source>
        <dbReference type="EMBL" id="GAA2034497.1"/>
    </source>
</evidence>
<evidence type="ECO:0008006" key="5">
    <source>
        <dbReference type="Google" id="ProtNLM"/>
    </source>
</evidence>
<feature type="transmembrane region" description="Helical" evidence="2">
    <location>
        <begin position="27"/>
        <end position="51"/>
    </location>
</feature>
<protein>
    <recommendedName>
        <fullName evidence="5">DUF4760 domain-containing protein</fullName>
    </recommendedName>
</protein>
<dbReference type="InterPro" id="IPR045728">
    <property type="entry name" value="DUF6082"/>
</dbReference>
<evidence type="ECO:0000256" key="2">
    <source>
        <dbReference type="SAM" id="Phobius"/>
    </source>
</evidence>
<feature type="compositionally biased region" description="Low complexity" evidence="1">
    <location>
        <begin position="272"/>
        <end position="299"/>
    </location>
</feature>
<feature type="transmembrane region" description="Helical" evidence="2">
    <location>
        <begin position="71"/>
        <end position="92"/>
    </location>
</feature>
<name>A0ABP5FUN2_9ACTN</name>
<gene>
    <name evidence="3" type="ORF">GCM10009839_38770</name>
</gene>
<comment type="caution">
    <text evidence="3">The sequence shown here is derived from an EMBL/GenBank/DDBJ whole genome shotgun (WGS) entry which is preliminary data.</text>
</comment>